<proteinExistence type="predicted"/>
<dbReference type="AlphaFoldDB" id="A0A7C4QQ20"/>
<dbReference type="InterPro" id="IPR057363">
    <property type="entry name" value="Volactin"/>
</dbReference>
<evidence type="ECO:0008006" key="2">
    <source>
        <dbReference type="Google" id="ProtNLM"/>
    </source>
</evidence>
<dbReference type="Pfam" id="PF25216">
    <property type="entry name" value="Volactin"/>
    <property type="match status" value="1"/>
</dbReference>
<accession>A0A7C4QQ20</accession>
<evidence type="ECO:0000313" key="1">
    <source>
        <dbReference type="EMBL" id="HGT38628.1"/>
    </source>
</evidence>
<reference evidence="1" key="1">
    <citation type="journal article" date="2020" name="mSystems">
        <title>Genome- and Community-Level Interaction Insights into Carbon Utilization and Element Cycling Functions of Hydrothermarchaeota in Hydrothermal Sediment.</title>
        <authorList>
            <person name="Zhou Z."/>
            <person name="Liu Y."/>
            <person name="Xu W."/>
            <person name="Pan J."/>
            <person name="Luo Z.H."/>
            <person name="Li M."/>
        </authorList>
    </citation>
    <scope>NUCLEOTIDE SEQUENCE [LARGE SCALE GENOMIC DNA]</scope>
    <source>
        <strain evidence="1">SpSt-508</strain>
    </source>
</reference>
<gene>
    <name evidence="1" type="ORF">ENS64_05110</name>
</gene>
<name>A0A7C4QQ20_9PLAN</name>
<sequence length="321" mass="34578">MSIGLDLGATQFRSLRQTGDQLLGRLCRPVYAAIPETPAHRRLLERDRVPYAECEGMLVVIGDAAEEWSQLFRVPLVPLLPDGQLPAHDPLSRQILSLLVDAVLPPASSAEDVCCLTIPGELLPGAAGPERQFFSRLVELRGYRPVVIGQGLAVALSELVEAGFTGIGICLGAVQCEFALVRNGQEQARCTIPWGLAELASEPHAIHAHSPSSDAPISSLSGSPQPPVLIDFLVELLLEAGTRIDQHDGFRLVTQPVPLACGGGITTRADFASLWEQAWQRAAWPIQVRGLRLARHPAYTVARGCLIQARLLTPRGTVRAA</sequence>
<dbReference type="EMBL" id="DSVQ01000011">
    <property type="protein sequence ID" value="HGT38628.1"/>
    <property type="molecule type" value="Genomic_DNA"/>
</dbReference>
<protein>
    <recommendedName>
        <fullName evidence="2">ROK family protein</fullName>
    </recommendedName>
</protein>
<comment type="caution">
    <text evidence="1">The sequence shown here is derived from an EMBL/GenBank/DDBJ whole genome shotgun (WGS) entry which is preliminary data.</text>
</comment>
<organism evidence="1">
    <name type="scientific">Schlesneria paludicola</name>
    <dbReference type="NCBI Taxonomy" id="360056"/>
    <lineage>
        <taxon>Bacteria</taxon>
        <taxon>Pseudomonadati</taxon>
        <taxon>Planctomycetota</taxon>
        <taxon>Planctomycetia</taxon>
        <taxon>Planctomycetales</taxon>
        <taxon>Planctomycetaceae</taxon>
        <taxon>Schlesneria</taxon>
    </lineage>
</organism>